<sequence>ESQLFTTLRFQRFHPGEFFSSTRSSSSAVFQVRSSQMAICSSSCCWVPPARGPQSSLRTPSLSLAPAITLLSLPKPVPRSLRGVAAGPKWRLEPLPRTPHHRHACACAAGSSETGGAPNPFPCNRIFVKVKIVTSKTTKQSLGFAYVWFASGEDAQLAVKEMNGKVYLYNPHWLQNECHGCQLNMDPSFQGL</sequence>
<proteinExistence type="predicted"/>
<gene>
    <name evidence="2" type="ORF">Taro_022448</name>
</gene>
<keyword evidence="3" id="KW-1185">Reference proteome</keyword>
<feature type="non-terminal residue" evidence="2">
    <location>
        <position position="192"/>
    </location>
</feature>
<dbReference type="Proteomes" id="UP000652761">
    <property type="component" value="Unassembled WGS sequence"/>
</dbReference>
<dbReference type="Pfam" id="PF00076">
    <property type="entry name" value="RRM_1"/>
    <property type="match status" value="1"/>
</dbReference>
<protein>
    <recommendedName>
        <fullName evidence="1">RRM domain-containing protein</fullName>
    </recommendedName>
</protein>
<dbReference type="EMBL" id="NMUH01001185">
    <property type="protein sequence ID" value="MQL89872.1"/>
    <property type="molecule type" value="Genomic_DNA"/>
</dbReference>
<evidence type="ECO:0000313" key="3">
    <source>
        <dbReference type="Proteomes" id="UP000652761"/>
    </source>
</evidence>
<dbReference type="InterPro" id="IPR012677">
    <property type="entry name" value="Nucleotide-bd_a/b_plait_sf"/>
</dbReference>
<comment type="caution">
    <text evidence="2">The sequence shown here is derived from an EMBL/GenBank/DDBJ whole genome shotgun (WGS) entry which is preliminary data.</text>
</comment>
<dbReference type="SUPFAM" id="SSF54928">
    <property type="entry name" value="RNA-binding domain, RBD"/>
    <property type="match status" value="1"/>
</dbReference>
<name>A0A843UUG7_COLES</name>
<dbReference type="Gene3D" id="3.30.70.330">
    <property type="match status" value="1"/>
</dbReference>
<dbReference type="AlphaFoldDB" id="A0A843UUG7"/>
<dbReference type="OrthoDB" id="272703at2759"/>
<dbReference type="GO" id="GO:0003723">
    <property type="term" value="F:RNA binding"/>
    <property type="evidence" value="ECO:0007669"/>
    <property type="project" value="InterPro"/>
</dbReference>
<evidence type="ECO:0000259" key="1">
    <source>
        <dbReference type="Pfam" id="PF00076"/>
    </source>
</evidence>
<reference evidence="2" key="1">
    <citation type="submission" date="2017-07" db="EMBL/GenBank/DDBJ databases">
        <title>Taro Niue Genome Assembly and Annotation.</title>
        <authorList>
            <person name="Atibalentja N."/>
            <person name="Keating K."/>
            <person name="Fields C.J."/>
        </authorList>
    </citation>
    <scope>NUCLEOTIDE SEQUENCE</scope>
    <source>
        <strain evidence="2">Niue_2</strain>
        <tissue evidence="2">Leaf</tissue>
    </source>
</reference>
<feature type="domain" description="RRM" evidence="1">
    <location>
        <begin position="128"/>
        <end position="167"/>
    </location>
</feature>
<evidence type="ECO:0000313" key="2">
    <source>
        <dbReference type="EMBL" id="MQL89872.1"/>
    </source>
</evidence>
<accession>A0A843UUG7</accession>
<dbReference type="InterPro" id="IPR035979">
    <property type="entry name" value="RBD_domain_sf"/>
</dbReference>
<organism evidence="2 3">
    <name type="scientific">Colocasia esculenta</name>
    <name type="common">Wild taro</name>
    <name type="synonym">Arum esculentum</name>
    <dbReference type="NCBI Taxonomy" id="4460"/>
    <lineage>
        <taxon>Eukaryota</taxon>
        <taxon>Viridiplantae</taxon>
        <taxon>Streptophyta</taxon>
        <taxon>Embryophyta</taxon>
        <taxon>Tracheophyta</taxon>
        <taxon>Spermatophyta</taxon>
        <taxon>Magnoliopsida</taxon>
        <taxon>Liliopsida</taxon>
        <taxon>Araceae</taxon>
        <taxon>Aroideae</taxon>
        <taxon>Colocasieae</taxon>
        <taxon>Colocasia</taxon>
    </lineage>
</organism>
<dbReference type="InterPro" id="IPR000504">
    <property type="entry name" value="RRM_dom"/>
</dbReference>